<dbReference type="RefSeq" id="WP_018713776.1">
    <property type="nucleotide sequence ID" value="NZ_BQNW01000001.1"/>
</dbReference>
<name>A0AAE7EAG9_9BACT</name>
<proteinExistence type="predicted"/>
<dbReference type="EMBL" id="CP053832">
    <property type="protein sequence ID" value="QKF84577.1"/>
    <property type="molecule type" value="Genomic_DNA"/>
</dbReference>
<evidence type="ECO:0000313" key="1">
    <source>
        <dbReference type="EMBL" id="QKF84577.1"/>
    </source>
</evidence>
<dbReference type="AlphaFoldDB" id="A0AAE7EAG9"/>
<gene>
    <name evidence="1" type="ORF">CURT_1100</name>
</gene>
<reference evidence="1 2" key="1">
    <citation type="submission" date="2020-05" db="EMBL/GenBank/DDBJ databases">
        <title>Complete genome sequencing of Campylobacter and Arcobacter type strains.</title>
        <authorList>
            <person name="Miller W.G."/>
            <person name="Yee E."/>
        </authorList>
    </citation>
    <scope>NUCLEOTIDE SEQUENCE [LARGE SCALE GENOMIC DNA]</scope>
    <source>
        <strain evidence="1 2">LMG 6451</strain>
    </source>
</reference>
<dbReference type="Proteomes" id="UP000509722">
    <property type="component" value="Chromosome"/>
</dbReference>
<protein>
    <submittedName>
        <fullName evidence="1">Uncharacterized protein</fullName>
    </submittedName>
</protein>
<evidence type="ECO:0000313" key="2">
    <source>
        <dbReference type="Proteomes" id="UP000509722"/>
    </source>
</evidence>
<sequence>METKLLQELINELKLSNLIALTNLYLSTKDKEKSKEAIDLILKNKDKPLDFFLNELNMFLHF</sequence>
<dbReference type="GeneID" id="77176006"/>
<organism evidence="1 2">
    <name type="scientific">Campylobacter ureolyticus</name>
    <dbReference type="NCBI Taxonomy" id="827"/>
    <lineage>
        <taxon>Bacteria</taxon>
        <taxon>Pseudomonadati</taxon>
        <taxon>Campylobacterota</taxon>
        <taxon>Epsilonproteobacteria</taxon>
        <taxon>Campylobacterales</taxon>
        <taxon>Campylobacteraceae</taxon>
        <taxon>Campylobacter</taxon>
    </lineage>
</organism>
<accession>A0AAE7EAG9</accession>